<reference evidence="1 2" key="1">
    <citation type="journal article" date="2019" name="Commun. Biol.">
        <title>The bagworm genome reveals a unique fibroin gene that provides high tensile strength.</title>
        <authorList>
            <person name="Kono N."/>
            <person name="Nakamura H."/>
            <person name="Ohtoshi R."/>
            <person name="Tomita M."/>
            <person name="Numata K."/>
            <person name="Arakawa K."/>
        </authorList>
    </citation>
    <scope>NUCLEOTIDE SEQUENCE [LARGE SCALE GENOMIC DNA]</scope>
</reference>
<comment type="caution">
    <text evidence="1">The sequence shown here is derived from an EMBL/GenBank/DDBJ whole genome shotgun (WGS) entry which is preliminary data.</text>
</comment>
<dbReference type="AlphaFoldDB" id="A0A4C2ABD6"/>
<gene>
    <name evidence="1" type="ORF">EVAR_48142_1</name>
</gene>
<proteinExistence type="predicted"/>
<organism evidence="1 2">
    <name type="scientific">Eumeta variegata</name>
    <name type="common">Bagworm moth</name>
    <name type="synonym">Eumeta japonica</name>
    <dbReference type="NCBI Taxonomy" id="151549"/>
    <lineage>
        <taxon>Eukaryota</taxon>
        <taxon>Metazoa</taxon>
        <taxon>Ecdysozoa</taxon>
        <taxon>Arthropoda</taxon>
        <taxon>Hexapoda</taxon>
        <taxon>Insecta</taxon>
        <taxon>Pterygota</taxon>
        <taxon>Neoptera</taxon>
        <taxon>Endopterygota</taxon>
        <taxon>Lepidoptera</taxon>
        <taxon>Glossata</taxon>
        <taxon>Ditrysia</taxon>
        <taxon>Tineoidea</taxon>
        <taxon>Psychidae</taxon>
        <taxon>Oiketicinae</taxon>
        <taxon>Eumeta</taxon>
    </lineage>
</organism>
<protein>
    <submittedName>
        <fullName evidence="1">Uncharacterized protein</fullName>
    </submittedName>
</protein>
<name>A0A4C2ABD6_EUMVA</name>
<sequence length="122" mass="13833">MRGPCCFLGEKTWLFHQCLPIGVTLLRLARPGSPPDHLFGVRQRMAIVIRCRFSFSGRRSCDHQHARCPWFPRVARTRIGALPAFRNDIPDVLSAAWAEGCGFWGGQHLSDDFESLKIDQPN</sequence>
<evidence type="ECO:0000313" key="1">
    <source>
        <dbReference type="EMBL" id="GBP96479.1"/>
    </source>
</evidence>
<evidence type="ECO:0000313" key="2">
    <source>
        <dbReference type="Proteomes" id="UP000299102"/>
    </source>
</evidence>
<keyword evidence="2" id="KW-1185">Reference proteome</keyword>
<dbReference type="Proteomes" id="UP000299102">
    <property type="component" value="Unassembled WGS sequence"/>
</dbReference>
<dbReference type="EMBL" id="BGZK01002785">
    <property type="protein sequence ID" value="GBP96479.1"/>
    <property type="molecule type" value="Genomic_DNA"/>
</dbReference>
<accession>A0A4C2ABD6</accession>